<dbReference type="SUPFAM" id="SSF56281">
    <property type="entry name" value="Metallo-hydrolase/oxidoreductase"/>
    <property type="match status" value="1"/>
</dbReference>
<feature type="domain" description="Metallo-beta-lactamase" evidence="1">
    <location>
        <begin position="9"/>
        <end position="71"/>
    </location>
</feature>
<organism evidence="2 3">
    <name type="scientific">Sporobacter termitidis DSM 10068</name>
    <dbReference type="NCBI Taxonomy" id="1123282"/>
    <lineage>
        <taxon>Bacteria</taxon>
        <taxon>Bacillati</taxon>
        <taxon>Bacillota</taxon>
        <taxon>Clostridia</taxon>
        <taxon>Eubacteriales</taxon>
        <taxon>Oscillospiraceae</taxon>
        <taxon>Sporobacter</taxon>
    </lineage>
</organism>
<dbReference type="PANTHER" id="PTHR43546">
    <property type="entry name" value="UPF0173 METAL-DEPENDENT HYDROLASE MJ1163-RELATED"/>
    <property type="match status" value="1"/>
</dbReference>
<dbReference type="PANTHER" id="PTHR43546:SF3">
    <property type="entry name" value="UPF0173 METAL-DEPENDENT HYDROLASE MJ1163"/>
    <property type="match status" value="1"/>
</dbReference>
<proteinExistence type="predicted"/>
<keyword evidence="3" id="KW-1185">Reference proteome</keyword>
<dbReference type="InterPro" id="IPR036866">
    <property type="entry name" value="RibonucZ/Hydroxyglut_hydro"/>
</dbReference>
<name>A0A1M5VDC7_9FIRM</name>
<dbReference type="AlphaFoldDB" id="A0A1M5VDC7"/>
<sequence length="236" mass="25716">MKCKITLTANAGVIVSAGGKELVIDALHCDKVPVFSAVPPEVLDAVWDRYRDKPPDLVLATHAHYDHVSPALWRKARRRWPSSVFIAPVGYLGGTVVLAGQRQTVSLPGITVDAMRLPHDGAKYKLLYHYGYFIDIGGFTVLVPGDCAAAASDMLLELTAGRRTDLALLNFPWITRAGPRAFVRDVLTPVHTAAFHLPFAQDDSRGWRPAAFKAAAGLSPLDVRVLSEPLQEITID</sequence>
<evidence type="ECO:0000313" key="2">
    <source>
        <dbReference type="EMBL" id="SHH72933.1"/>
    </source>
</evidence>
<reference evidence="2 3" key="1">
    <citation type="submission" date="2016-11" db="EMBL/GenBank/DDBJ databases">
        <authorList>
            <person name="Jaros S."/>
            <person name="Januszkiewicz K."/>
            <person name="Wedrychowicz H."/>
        </authorList>
    </citation>
    <scope>NUCLEOTIDE SEQUENCE [LARGE SCALE GENOMIC DNA]</scope>
    <source>
        <strain evidence="2 3">DSM 10068</strain>
    </source>
</reference>
<accession>A0A1M5VDC7</accession>
<evidence type="ECO:0000313" key="3">
    <source>
        <dbReference type="Proteomes" id="UP000183995"/>
    </source>
</evidence>
<gene>
    <name evidence="2" type="ORF">SAMN02745823_00760</name>
</gene>
<dbReference type="Gene3D" id="3.60.15.10">
    <property type="entry name" value="Ribonuclease Z/Hydroxyacylglutathione hydrolase-like"/>
    <property type="match status" value="1"/>
</dbReference>
<protein>
    <submittedName>
        <fullName evidence="2">Metallo-beta-lactamase superfamily protein</fullName>
    </submittedName>
</protein>
<dbReference type="InterPro" id="IPR001279">
    <property type="entry name" value="Metallo-B-lactamas"/>
</dbReference>
<dbReference type="Proteomes" id="UP000183995">
    <property type="component" value="Unassembled WGS sequence"/>
</dbReference>
<evidence type="ECO:0000259" key="1">
    <source>
        <dbReference type="Pfam" id="PF00753"/>
    </source>
</evidence>
<dbReference type="Pfam" id="PF00753">
    <property type="entry name" value="Lactamase_B"/>
    <property type="match status" value="1"/>
</dbReference>
<dbReference type="InterPro" id="IPR050114">
    <property type="entry name" value="UPF0173_UPF0282_UlaG_hydrolase"/>
</dbReference>
<dbReference type="OrthoDB" id="9789133at2"/>
<dbReference type="RefSeq" id="WP_084726226.1">
    <property type="nucleotide sequence ID" value="NZ_FQXV01000002.1"/>
</dbReference>
<dbReference type="EMBL" id="FQXV01000002">
    <property type="protein sequence ID" value="SHH72933.1"/>
    <property type="molecule type" value="Genomic_DNA"/>
</dbReference>